<keyword evidence="9 21" id="KW-0808">Transferase</keyword>
<dbReference type="RefSeq" id="WP_003781240.1">
    <property type="nucleotide sequence ID" value="NZ_GL870929.1"/>
</dbReference>
<evidence type="ECO:0000256" key="13">
    <source>
        <dbReference type="ARBA" id="ARBA00022840"/>
    </source>
</evidence>
<keyword evidence="8" id="KW-0592">Phosphate transport</keyword>
<keyword evidence="12 21" id="KW-0418">Kinase</keyword>
<keyword evidence="22" id="KW-1185">Reference proteome</keyword>
<gene>
    <name evidence="21" type="primary">phoR</name>
    <name evidence="21" type="ORF">HMPREF9098_0310</name>
</gene>
<keyword evidence="10 18" id="KW-0812">Transmembrane</keyword>
<reference evidence="21 22" key="1">
    <citation type="submission" date="2011-01" db="EMBL/GenBank/DDBJ databases">
        <authorList>
            <person name="Muzny D."/>
            <person name="Qin X."/>
            <person name="Deng J."/>
            <person name="Jiang H."/>
            <person name="Liu Y."/>
            <person name="Qu J."/>
            <person name="Song X.-Z."/>
            <person name="Zhang L."/>
            <person name="Thornton R."/>
            <person name="Coyle M."/>
            <person name="Francisco L."/>
            <person name="Jackson L."/>
            <person name="Javaid M."/>
            <person name="Korchina V."/>
            <person name="Kovar C."/>
            <person name="Mata R."/>
            <person name="Mathew T."/>
            <person name="Ngo R."/>
            <person name="Nguyen L."/>
            <person name="Nguyen N."/>
            <person name="Okwuonu G."/>
            <person name="Ongeri F."/>
            <person name="Pham C."/>
            <person name="Simmons D."/>
            <person name="Wilczek-Boney K."/>
            <person name="Hale W."/>
            <person name="Jakkamsetti A."/>
            <person name="Pham P."/>
            <person name="Ruth R."/>
            <person name="San Lucas F."/>
            <person name="Warren J."/>
            <person name="Zhang J."/>
            <person name="Zhao Z."/>
            <person name="Zhou C."/>
            <person name="Zhu D."/>
            <person name="Lee S."/>
            <person name="Bess C."/>
            <person name="Blankenburg K."/>
            <person name="Forbes L."/>
            <person name="Fu Q."/>
            <person name="Gubbala S."/>
            <person name="Hirani K."/>
            <person name="Jayaseelan J.C."/>
            <person name="Lara F."/>
            <person name="Munidasa M."/>
            <person name="Palculict T."/>
            <person name="Patil S."/>
            <person name="Pu L.-L."/>
            <person name="Saada N."/>
            <person name="Tang L."/>
            <person name="Weissenberger G."/>
            <person name="Zhu Y."/>
            <person name="Hemphill L."/>
            <person name="Shang Y."/>
            <person name="Youmans B."/>
            <person name="Ayvaz T."/>
            <person name="Ross M."/>
            <person name="Santibanez J."/>
            <person name="Aqrawi P."/>
            <person name="Gross S."/>
            <person name="Joshi V."/>
            <person name="Fowler G."/>
            <person name="Nazareth L."/>
            <person name="Reid J."/>
            <person name="Worley K."/>
            <person name="Petrosino J."/>
            <person name="Highlander S."/>
            <person name="Gibbs R."/>
        </authorList>
    </citation>
    <scope>NUCLEOTIDE SEQUENCE [LARGE SCALE GENOMIC DNA]</scope>
    <source>
        <strain evidence="21 22">ATCC 33394</strain>
    </source>
</reference>
<dbReference type="SMART" id="SM00091">
    <property type="entry name" value="PAS"/>
    <property type="match status" value="1"/>
</dbReference>
<feature type="domain" description="PAS" evidence="20">
    <location>
        <begin position="98"/>
        <end position="176"/>
    </location>
</feature>
<keyword evidence="14 18" id="KW-1133">Transmembrane helix</keyword>
<dbReference type="PANTHER" id="PTHR45453">
    <property type="entry name" value="PHOSPHATE REGULON SENSOR PROTEIN PHOR"/>
    <property type="match status" value="1"/>
</dbReference>
<dbReference type="GO" id="GO:0016036">
    <property type="term" value="P:cellular response to phosphate starvation"/>
    <property type="evidence" value="ECO:0007669"/>
    <property type="project" value="TreeGrafter"/>
</dbReference>
<dbReference type="Gene3D" id="3.30.565.10">
    <property type="entry name" value="Histidine kinase-like ATPase, C-terminal domain"/>
    <property type="match status" value="1"/>
</dbReference>
<evidence type="ECO:0000256" key="10">
    <source>
        <dbReference type="ARBA" id="ARBA00022692"/>
    </source>
</evidence>
<dbReference type="InterPro" id="IPR036890">
    <property type="entry name" value="HATPase_C_sf"/>
</dbReference>
<evidence type="ECO:0000256" key="15">
    <source>
        <dbReference type="ARBA" id="ARBA00023012"/>
    </source>
</evidence>
<dbReference type="NCBIfam" id="TIGR02966">
    <property type="entry name" value="phoR_proteo"/>
    <property type="match status" value="1"/>
</dbReference>
<comment type="function">
    <text evidence="17">Member of the two-component regulatory system PhoR/PhoB involved in the phosphate regulon genes expression. PhoR may function as a membrane-associated protein kinase that phosphorylates PhoB in response to environmental signals.</text>
</comment>
<keyword evidence="5" id="KW-0813">Transport</keyword>
<evidence type="ECO:0000256" key="11">
    <source>
        <dbReference type="ARBA" id="ARBA00022741"/>
    </source>
</evidence>
<dbReference type="PRINTS" id="PR00344">
    <property type="entry name" value="BCTRLSENSOR"/>
</dbReference>
<dbReference type="InterPro" id="IPR003661">
    <property type="entry name" value="HisK_dim/P_dom"/>
</dbReference>
<comment type="subcellular location">
    <subcellularLocation>
        <location evidence="2">Cell membrane</location>
    </subcellularLocation>
</comment>
<evidence type="ECO:0000259" key="20">
    <source>
        <dbReference type="PROSITE" id="PS50112"/>
    </source>
</evidence>
<evidence type="ECO:0000256" key="17">
    <source>
        <dbReference type="ARBA" id="ARBA00025207"/>
    </source>
</evidence>
<dbReference type="Pfam" id="PF00989">
    <property type="entry name" value="PAS"/>
    <property type="match status" value="1"/>
</dbReference>
<evidence type="ECO:0000256" key="12">
    <source>
        <dbReference type="ARBA" id="ARBA00022777"/>
    </source>
</evidence>
<evidence type="ECO:0000256" key="3">
    <source>
        <dbReference type="ARBA" id="ARBA00012438"/>
    </source>
</evidence>
<dbReference type="InterPro" id="IPR003594">
    <property type="entry name" value="HATPase_dom"/>
</dbReference>
<dbReference type="GO" id="GO:0005524">
    <property type="term" value="F:ATP binding"/>
    <property type="evidence" value="ECO:0007669"/>
    <property type="project" value="UniProtKB-KW"/>
</dbReference>
<dbReference type="Gene3D" id="3.30.450.20">
    <property type="entry name" value="PAS domain"/>
    <property type="match status" value="1"/>
</dbReference>
<dbReference type="InterPro" id="IPR014310">
    <property type="entry name" value="Sig_transdc_His_kinase_PhoR"/>
</dbReference>
<dbReference type="InterPro" id="IPR050351">
    <property type="entry name" value="BphY/WalK/GraS-like"/>
</dbReference>
<dbReference type="CDD" id="cd00130">
    <property type="entry name" value="PAS"/>
    <property type="match status" value="1"/>
</dbReference>
<keyword evidence="7" id="KW-0597">Phosphoprotein</keyword>
<dbReference type="SUPFAM" id="SSF55874">
    <property type="entry name" value="ATPase domain of HSP90 chaperone/DNA topoisomerase II/histidine kinase"/>
    <property type="match status" value="1"/>
</dbReference>
<accession>F0EWT0</accession>
<evidence type="ECO:0000256" key="14">
    <source>
        <dbReference type="ARBA" id="ARBA00022989"/>
    </source>
</evidence>
<evidence type="ECO:0000256" key="5">
    <source>
        <dbReference type="ARBA" id="ARBA00022448"/>
    </source>
</evidence>
<keyword evidence="15" id="KW-0902">Two-component regulatory system</keyword>
<dbReference type="SUPFAM" id="SSF47384">
    <property type="entry name" value="Homodimeric domain of signal transducing histidine kinase"/>
    <property type="match status" value="1"/>
</dbReference>
<evidence type="ECO:0000256" key="6">
    <source>
        <dbReference type="ARBA" id="ARBA00022475"/>
    </source>
</evidence>
<keyword evidence="16 18" id="KW-0472">Membrane</keyword>
<name>F0EWT0_9NEIS</name>
<dbReference type="EMBL" id="AEWV01000006">
    <property type="protein sequence ID" value="EGC18161.1"/>
    <property type="molecule type" value="Genomic_DNA"/>
</dbReference>
<evidence type="ECO:0000256" key="16">
    <source>
        <dbReference type="ARBA" id="ARBA00023136"/>
    </source>
</evidence>
<dbReference type="Pfam" id="PF00512">
    <property type="entry name" value="HisKA"/>
    <property type="match status" value="1"/>
</dbReference>
<dbReference type="Gene3D" id="1.10.287.130">
    <property type="match status" value="1"/>
</dbReference>
<dbReference type="InterPro" id="IPR013767">
    <property type="entry name" value="PAS_fold"/>
</dbReference>
<dbReference type="InterPro" id="IPR004358">
    <property type="entry name" value="Sig_transdc_His_kin-like_C"/>
</dbReference>
<proteinExistence type="predicted"/>
<dbReference type="InterPro" id="IPR021766">
    <property type="entry name" value="PhoR_N"/>
</dbReference>
<keyword evidence="13" id="KW-0067">ATP-binding</keyword>
<evidence type="ECO:0000256" key="8">
    <source>
        <dbReference type="ARBA" id="ARBA00022592"/>
    </source>
</evidence>
<comment type="caution">
    <text evidence="21">The sequence shown here is derived from an EMBL/GenBank/DDBJ whole genome shotgun (WGS) entry which is preliminary data.</text>
</comment>
<evidence type="ECO:0000256" key="18">
    <source>
        <dbReference type="SAM" id="Phobius"/>
    </source>
</evidence>
<dbReference type="SMART" id="SM00388">
    <property type="entry name" value="HisKA"/>
    <property type="match status" value="1"/>
</dbReference>
<evidence type="ECO:0000259" key="19">
    <source>
        <dbReference type="PROSITE" id="PS50109"/>
    </source>
</evidence>
<dbReference type="EC" id="2.7.13.3" evidence="3"/>
<dbReference type="Proteomes" id="UP000004088">
    <property type="component" value="Unassembled WGS sequence"/>
</dbReference>
<evidence type="ECO:0000256" key="7">
    <source>
        <dbReference type="ARBA" id="ARBA00022553"/>
    </source>
</evidence>
<protein>
    <recommendedName>
        <fullName evidence="4">Phosphate regulon sensor protein PhoR</fullName>
        <ecNumber evidence="3">2.7.13.3</ecNumber>
    </recommendedName>
</protein>
<evidence type="ECO:0000256" key="4">
    <source>
        <dbReference type="ARBA" id="ARBA00019665"/>
    </source>
</evidence>
<dbReference type="PROSITE" id="PS50112">
    <property type="entry name" value="PAS"/>
    <property type="match status" value="1"/>
</dbReference>
<dbReference type="GO" id="GO:0000155">
    <property type="term" value="F:phosphorelay sensor kinase activity"/>
    <property type="evidence" value="ECO:0007669"/>
    <property type="project" value="InterPro"/>
</dbReference>
<evidence type="ECO:0000313" key="22">
    <source>
        <dbReference type="Proteomes" id="UP000004088"/>
    </source>
</evidence>
<dbReference type="Pfam" id="PF02518">
    <property type="entry name" value="HATPase_c"/>
    <property type="match status" value="1"/>
</dbReference>
<dbReference type="SUPFAM" id="SSF55785">
    <property type="entry name" value="PYP-like sensor domain (PAS domain)"/>
    <property type="match status" value="1"/>
</dbReference>
<dbReference type="PANTHER" id="PTHR45453:SF1">
    <property type="entry name" value="PHOSPHATE REGULON SENSOR PROTEIN PHOR"/>
    <property type="match status" value="1"/>
</dbReference>
<dbReference type="GO" id="GO:0006355">
    <property type="term" value="P:regulation of DNA-templated transcription"/>
    <property type="evidence" value="ECO:0007669"/>
    <property type="project" value="InterPro"/>
</dbReference>
<dbReference type="CDD" id="cd00082">
    <property type="entry name" value="HisKA"/>
    <property type="match status" value="1"/>
</dbReference>
<dbReference type="STRING" id="888741.HMPREF9098_0310"/>
<comment type="catalytic activity">
    <reaction evidence="1">
        <text>ATP + protein L-histidine = ADP + protein N-phospho-L-histidine.</text>
        <dbReference type="EC" id="2.7.13.3"/>
    </reaction>
</comment>
<keyword evidence="6" id="KW-1003">Cell membrane</keyword>
<organism evidence="21 22">
    <name type="scientific">Kingella denitrificans ATCC 33394</name>
    <dbReference type="NCBI Taxonomy" id="888741"/>
    <lineage>
        <taxon>Bacteria</taxon>
        <taxon>Pseudomonadati</taxon>
        <taxon>Pseudomonadota</taxon>
        <taxon>Betaproteobacteria</taxon>
        <taxon>Neisseriales</taxon>
        <taxon>Neisseriaceae</taxon>
        <taxon>Kingella</taxon>
    </lineage>
</organism>
<sequence>MSPLFLHISLFGLLHILFCCAAYAWGGTQGALYAWALGCTVWLLCHFYRMAQFGRTLERNIDQEQPAPPPYDLWGRLFYRIIQRERLHHRKRRRLHRTVQRFQSAAESMPEGIVLLNKNGKIDWFNHLAAQHFSFSPEHVLGSPLHKHIQHPDCRAFLQAASDGSPQEMRFSLRQDNGLLRHLRLIRIGFTRNTELIISEDISRAEQLQASRTAFVANVSHELRTPLTVIHGFLETLAEHPNLPPEQQQQFVRLMQHDCARMRHLVDDLMTLTTLEDPQQQNAPKAACNLSRMAEQIVQDTRHLSAGRHTVAADIAPDIWVAGRESELYQALSNLAFNAVRHNPEPCAVHITLRQVDNPNPYKMPLAEFSVRDEGKGIATEHLPYLTDRFYRVDAGRSRENGGTGLGLAIAKHALANHQASLHIESSLHRGSQFTAQIPTIAPDLP</sequence>
<evidence type="ECO:0000256" key="9">
    <source>
        <dbReference type="ARBA" id="ARBA00022679"/>
    </source>
</evidence>
<dbReference type="InterPro" id="IPR000014">
    <property type="entry name" value="PAS"/>
</dbReference>
<dbReference type="SMART" id="SM00387">
    <property type="entry name" value="HATPase_c"/>
    <property type="match status" value="1"/>
</dbReference>
<dbReference type="PROSITE" id="PS50109">
    <property type="entry name" value="HIS_KIN"/>
    <property type="match status" value="1"/>
</dbReference>
<evidence type="ECO:0000256" key="1">
    <source>
        <dbReference type="ARBA" id="ARBA00000085"/>
    </source>
</evidence>
<feature type="transmembrane region" description="Helical" evidence="18">
    <location>
        <begin position="32"/>
        <end position="51"/>
    </location>
</feature>
<dbReference type="InterPro" id="IPR035965">
    <property type="entry name" value="PAS-like_dom_sf"/>
</dbReference>
<dbReference type="GO" id="GO:0005886">
    <property type="term" value="C:plasma membrane"/>
    <property type="evidence" value="ECO:0007669"/>
    <property type="project" value="UniProtKB-SubCell"/>
</dbReference>
<dbReference type="GO" id="GO:0006817">
    <property type="term" value="P:phosphate ion transport"/>
    <property type="evidence" value="ECO:0007669"/>
    <property type="project" value="UniProtKB-KW"/>
</dbReference>
<dbReference type="AlphaFoldDB" id="F0EWT0"/>
<keyword evidence="11" id="KW-0547">Nucleotide-binding</keyword>
<evidence type="ECO:0000256" key="2">
    <source>
        <dbReference type="ARBA" id="ARBA00004236"/>
    </source>
</evidence>
<evidence type="ECO:0000313" key="21">
    <source>
        <dbReference type="EMBL" id="EGC18161.1"/>
    </source>
</evidence>
<dbReference type="Pfam" id="PF11808">
    <property type="entry name" value="PhoR"/>
    <property type="match status" value="1"/>
</dbReference>
<dbReference type="InterPro" id="IPR036097">
    <property type="entry name" value="HisK_dim/P_sf"/>
</dbReference>
<dbReference type="GO" id="GO:0004721">
    <property type="term" value="F:phosphoprotein phosphatase activity"/>
    <property type="evidence" value="ECO:0007669"/>
    <property type="project" value="InterPro"/>
</dbReference>
<dbReference type="InterPro" id="IPR005467">
    <property type="entry name" value="His_kinase_dom"/>
</dbReference>
<dbReference type="HOGENOM" id="CLU_000445_89_2_4"/>
<dbReference type="FunFam" id="1.10.287.130:FF:000001">
    <property type="entry name" value="Two-component sensor histidine kinase"/>
    <property type="match status" value="1"/>
</dbReference>
<feature type="domain" description="Histidine kinase" evidence="19">
    <location>
        <begin position="218"/>
        <end position="442"/>
    </location>
</feature>